<accession>A0A6M6BLJ0</accession>
<feature type="region of interest" description="Disordered" evidence="1">
    <location>
        <begin position="84"/>
        <end position="104"/>
    </location>
</feature>
<feature type="signal peptide" evidence="2">
    <location>
        <begin position="1"/>
        <end position="22"/>
    </location>
</feature>
<dbReference type="KEGG" id="hts:HMJ29_17975"/>
<dbReference type="AlphaFoldDB" id="A0A6M6BLJ0"/>
<evidence type="ECO:0000256" key="1">
    <source>
        <dbReference type="SAM" id="MobiDB-lite"/>
    </source>
</evidence>
<keyword evidence="2" id="KW-0732">Signal</keyword>
<organism evidence="3 4">
    <name type="scientific">Hymenobacter taeanensis</name>
    <dbReference type="NCBI Taxonomy" id="2735321"/>
    <lineage>
        <taxon>Bacteria</taxon>
        <taxon>Pseudomonadati</taxon>
        <taxon>Bacteroidota</taxon>
        <taxon>Cytophagia</taxon>
        <taxon>Cytophagales</taxon>
        <taxon>Hymenobacteraceae</taxon>
        <taxon>Hymenobacter</taxon>
    </lineage>
</organism>
<keyword evidence="4" id="KW-1185">Reference proteome</keyword>
<dbReference type="EMBL" id="CP053538">
    <property type="protein sequence ID" value="QJX48704.1"/>
    <property type="molecule type" value="Genomic_DNA"/>
</dbReference>
<name>A0A6M6BLJ0_9BACT</name>
<sequence length="104" mass="11099">MNISKSTFLLTVLLFMASSGHAQSPPGRAPAAPAQQQLTVQVTLPTAVAVMSDYARALFSSHPDKLKTLTSGRKTRTSNPTVEFTIDLPKGWGSKKGEKGAEKN</sequence>
<gene>
    <name evidence="3" type="ORF">HMJ29_17975</name>
</gene>
<feature type="chain" id="PRO_5026674397" evidence="2">
    <location>
        <begin position="23"/>
        <end position="104"/>
    </location>
</feature>
<dbReference type="Proteomes" id="UP000501623">
    <property type="component" value="Chromosome"/>
</dbReference>
<feature type="compositionally biased region" description="Basic and acidic residues" evidence="1">
    <location>
        <begin position="95"/>
        <end position="104"/>
    </location>
</feature>
<evidence type="ECO:0000313" key="4">
    <source>
        <dbReference type="Proteomes" id="UP000501623"/>
    </source>
</evidence>
<evidence type="ECO:0000256" key="2">
    <source>
        <dbReference type="SAM" id="SignalP"/>
    </source>
</evidence>
<protein>
    <submittedName>
        <fullName evidence="3">Uncharacterized protein</fullName>
    </submittedName>
</protein>
<evidence type="ECO:0000313" key="3">
    <source>
        <dbReference type="EMBL" id="QJX48704.1"/>
    </source>
</evidence>
<proteinExistence type="predicted"/>
<dbReference type="RefSeq" id="WP_171592790.1">
    <property type="nucleotide sequence ID" value="NZ_CP053538.1"/>
</dbReference>
<reference evidence="3 4" key="1">
    <citation type="submission" date="2020-05" db="EMBL/GenBank/DDBJ databases">
        <title>Complete genome sequence of Hymenobacter sp. TS19 in Coasted Sand Dune.</title>
        <authorList>
            <person name="Lee J.-H."/>
            <person name="Jung J.-H."/>
            <person name="Jeong S."/>
            <person name="Zhao L."/>
            <person name="Kim M.-K."/>
            <person name="Seo H.-S."/>
            <person name="Lim S."/>
        </authorList>
    </citation>
    <scope>NUCLEOTIDE SEQUENCE [LARGE SCALE GENOMIC DNA]</scope>
    <source>
        <strain evidence="3 4">TS19</strain>
    </source>
</reference>